<evidence type="ECO:0000313" key="3">
    <source>
        <dbReference type="Proteomes" id="UP001204439"/>
    </source>
</evidence>
<dbReference type="RefSeq" id="WP_063970346.1">
    <property type="nucleotide sequence ID" value="NZ_JAMXLT020000018.1"/>
</dbReference>
<protein>
    <submittedName>
        <fullName evidence="2">Lrp/AsnC family transcriptional regulator</fullName>
    </submittedName>
</protein>
<evidence type="ECO:0000313" key="2">
    <source>
        <dbReference type="EMBL" id="MDW8549420.1"/>
    </source>
</evidence>
<gene>
    <name evidence="2" type="ORF">NG800_010895</name>
</gene>
<sequence>MYYLELIQRFWDYNTNEPLGSTAIATYLFLLKTSNENDRYDFKISDVVVGRELGLSRKTVIKIRQKLKKAGLIDFKTQKGHPCDYRILLNNSLQFSVEDNLKVAEQENDDIKKEQNDYVLLEELLQRELVLQILENNQPDTSEALIESQSDHKDIGFPSFSEFLDYAQTLDAFDPQLESGIREKYETWINNGWTNNLKRPITNWKSSLKSALPFINNSIDTDGLSAKSIPDIKRPKFP</sequence>
<evidence type="ECO:0000256" key="1">
    <source>
        <dbReference type="SAM" id="Coils"/>
    </source>
</evidence>
<comment type="caution">
    <text evidence="2">The sequence shown here is derived from an EMBL/GenBank/DDBJ whole genome shotgun (WGS) entry which is preliminary data.</text>
</comment>
<reference evidence="2 3" key="1">
    <citation type="submission" date="2023-11" db="EMBL/GenBank/DDBJ databases">
        <title>First isolation, identification, and characterization of non-pathogenic Epilithonimonas ginsengisoli isolated from diseased farmed rainbow trout (Oncorhynchus mykiss) in Chile.</title>
        <authorList>
            <person name="Miranda C.D."/>
            <person name="Irgang R."/>
            <person name="Concha C."/>
            <person name="Rojas R."/>
            <person name="Avendano R."/>
        </authorList>
    </citation>
    <scope>NUCLEOTIDE SEQUENCE [LARGE SCALE GENOMIC DNA]</scope>
    <source>
        <strain evidence="2 3">FP99</strain>
    </source>
</reference>
<keyword evidence="3" id="KW-1185">Reference proteome</keyword>
<feature type="coiled-coil region" evidence="1">
    <location>
        <begin position="94"/>
        <end position="124"/>
    </location>
</feature>
<organism evidence="2 3">
    <name type="scientific">Epilithonimonas ginsengisoli</name>
    <dbReference type="NCBI Taxonomy" id="1245592"/>
    <lineage>
        <taxon>Bacteria</taxon>
        <taxon>Pseudomonadati</taxon>
        <taxon>Bacteroidota</taxon>
        <taxon>Flavobacteriia</taxon>
        <taxon>Flavobacteriales</taxon>
        <taxon>Weeksellaceae</taxon>
        <taxon>Chryseobacterium group</taxon>
        <taxon>Epilithonimonas</taxon>
    </lineage>
</organism>
<proteinExistence type="predicted"/>
<dbReference type="EMBL" id="JAMXLT020000018">
    <property type="protein sequence ID" value="MDW8549420.1"/>
    <property type="molecule type" value="Genomic_DNA"/>
</dbReference>
<accession>A0ABU4JIC9</accession>
<name>A0ABU4JIC9_9FLAO</name>
<keyword evidence="1" id="KW-0175">Coiled coil</keyword>
<dbReference type="Proteomes" id="UP001204439">
    <property type="component" value="Unassembled WGS sequence"/>
</dbReference>